<keyword evidence="2" id="KW-1185">Reference proteome</keyword>
<name>A0ACD1BCJ0_9CLOT</name>
<evidence type="ECO:0000313" key="1">
    <source>
        <dbReference type="EMBL" id="QPJ85184.1"/>
    </source>
</evidence>
<protein>
    <submittedName>
        <fullName evidence="1">Uncharacterized protein</fullName>
    </submittedName>
</protein>
<dbReference type="EMBL" id="CP051754">
    <property type="protein sequence ID" value="QPJ85184.1"/>
    <property type="molecule type" value="Genomic_DNA"/>
</dbReference>
<dbReference type="Proteomes" id="UP000594603">
    <property type="component" value="Chromosome"/>
</dbReference>
<sequence>MNKKIKLIICALISAVILFFVGLIIGFAAYNIFSVNNTQNTTDSASTNSISSTQQTTTVSNISNSDTDNNDVNTPSKNIVSNKTYNPNATINSNNANLYYKPDSNSEIIPGGQYLGHGRQIEVLKQNVDGTNYDEVIVTISSVPYKGYVNSQWITMGINN</sequence>
<accession>A0ACD1BCJ0</accession>
<reference evidence="1" key="1">
    <citation type="submission" date="2020-04" db="EMBL/GenBank/DDBJ databases">
        <title>A novel bacterium ('Candidatus Sarcina troglodytae' sp. nov.) linked to a protracted, uniformly lethal epizootic among sanctuary western chimpanzees (Pan troglodytes verus) in Sierra Leone.</title>
        <authorList>
            <person name="Owens L.A."/>
            <person name="Colitti B."/>
            <person name="Hirji I."/>
            <person name="Pizaro A."/>
            <person name="Jaffe J.E."/>
            <person name="Moittie S."/>
            <person name="Bishop-Lilly K.A."/>
            <person name="Estrella L.A."/>
            <person name="Voegtly L.J."/>
            <person name="Kuhn J.H."/>
            <person name="Suen G."/>
            <person name="Deblois C.L."/>
            <person name="Dunn C."/>
            <person name="Juan-Salles C."/>
            <person name="Goldberg T.L."/>
        </authorList>
    </citation>
    <scope>NUCLEOTIDE SEQUENCE</scope>
    <source>
        <strain evidence="1">JB2</strain>
    </source>
</reference>
<evidence type="ECO:0000313" key="2">
    <source>
        <dbReference type="Proteomes" id="UP000594603"/>
    </source>
</evidence>
<organism evidence="1 2">
    <name type="scientific">Candidatus Sarcina troglodytae</name>
    <dbReference type="NCBI Taxonomy" id="2726954"/>
    <lineage>
        <taxon>Bacteria</taxon>
        <taxon>Bacillati</taxon>
        <taxon>Bacillota</taxon>
        <taxon>Clostridia</taxon>
        <taxon>Eubacteriales</taxon>
        <taxon>Clostridiaceae</taxon>
        <taxon>Sarcina</taxon>
    </lineage>
</organism>
<gene>
    <name evidence="1" type="ORF">HH195_04350</name>
</gene>
<proteinExistence type="predicted"/>